<dbReference type="Proteomes" id="UP001305779">
    <property type="component" value="Unassembled WGS sequence"/>
</dbReference>
<dbReference type="EMBL" id="JAXOVC010000012">
    <property type="protein sequence ID" value="KAK4495196.1"/>
    <property type="molecule type" value="Genomic_DNA"/>
</dbReference>
<name>A0ABR0E194_ZASCE</name>
<feature type="region of interest" description="Disordered" evidence="1">
    <location>
        <begin position="1"/>
        <end position="55"/>
    </location>
</feature>
<reference evidence="2 3" key="1">
    <citation type="journal article" date="2023" name="G3 (Bethesda)">
        <title>A chromosome-level genome assembly of Zasmidium syzygii isolated from banana leaves.</title>
        <authorList>
            <person name="van Westerhoven A.C."/>
            <person name="Mehrabi R."/>
            <person name="Talebi R."/>
            <person name="Steentjes M.B.F."/>
            <person name="Corcolon B."/>
            <person name="Chong P.A."/>
            <person name="Kema G.H.J."/>
            <person name="Seidl M.F."/>
        </authorList>
    </citation>
    <scope>NUCLEOTIDE SEQUENCE [LARGE SCALE GENOMIC DNA]</scope>
    <source>
        <strain evidence="2 3">P124</strain>
    </source>
</reference>
<organism evidence="2 3">
    <name type="scientific">Zasmidium cellare</name>
    <name type="common">Wine cellar mold</name>
    <name type="synonym">Racodium cellare</name>
    <dbReference type="NCBI Taxonomy" id="395010"/>
    <lineage>
        <taxon>Eukaryota</taxon>
        <taxon>Fungi</taxon>
        <taxon>Dikarya</taxon>
        <taxon>Ascomycota</taxon>
        <taxon>Pezizomycotina</taxon>
        <taxon>Dothideomycetes</taxon>
        <taxon>Dothideomycetidae</taxon>
        <taxon>Mycosphaerellales</taxon>
        <taxon>Mycosphaerellaceae</taxon>
        <taxon>Zasmidium</taxon>
    </lineage>
</organism>
<accession>A0ABR0E194</accession>
<evidence type="ECO:0000313" key="3">
    <source>
        <dbReference type="Proteomes" id="UP001305779"/>
    </source>
</evidence>
<evidence type="ECO:0000313" key="2">
    <source>
        <dbReference type="EMBL" id="KAK4495196.1"/>
    </source>
</evidence>
<evidence type="ECO:0000256" key="1">
    <source>
        <dbReference type="SAM" id="MobiDB-lite"/>
    </source>
</evidence>
<proteinExistence type="predicted"/>
<comment type="caution">
    <text evidence="2">The sequence shown here is derived from an EMBL/GenBank/DDBJ whole genome shotgun (WGS) entry which is preliminary data.</text>
</comment>
<sequence>MARPSGGGRARKSKRLSTVPDNATSPPPTFQKATRKTESAPVKSRRARQYSSHPKLEEIATAALASAKPAPETAPTATAPAKQPTAIPSFQQQVHPYFKLPQLTPPRTTLPTTPHPLFVIIDTEPYERTFSLNRARCTKHSKLLRRAASQAPRPDLAIALPGIRAVDFEAYAAHYSTVREPLAIHAERQWEQIKPEGCELSPAQKTHVRVATLLGYWVMGNQLQDLDFKNAAMDAILAEDLAGDGGAAVVQCAGEILGHGQTSAKSGLYRLLVDVVAPMMTGAFVEEYSGKWSKEFLVDLFKKVLELRGGQDVEVLPTPADKLRYYEVEAEVVERLVGAVE</sequence>
<keyword evidence="3" id="KW-1185">Reference proteome</keyword>
<protein>
    <submittedName>
        <fullName evidence="2">Uncharacterized protein</fullName>
    </submittedName>
</protein>
<gene>
    <name evidence="2" type="ORF">PRZ48_013523</name>
</gene>